<comment type="similarity">
    <text evidence="2">Belongs to the bacterial solute-binding protein 2 family.</text>
</comment>
<keyword evidence="7" id="KW-1185">Reference proteome</keyword>
<evidence type="ECO:0000256" key="4">
    <source>
        <dbReference type="SAM" id="SignalP"/>
    </source>
</evidence>
<dbReference type="GO" id="GO:0030313">
    <property type="term" value="C:cell envelope"/>
    <property type="evidence" value="ECO:0007669"/>
    <property type="project" value="UniProtKB-SubCell"/>
</dbReference>
<protein>
    <submittedName>
        <fullName evidence="6">ABC transporter substrate-binding protein</fullName>
    </submittedName>
</protein>
<dbReference type="InterPro" id="IPR028082">
    <property type="entry name" value="Peripla_BP_I"/>
</dbReference>
<evidence type="ECO:0000256" key="3">
    <source>
        <dbReference type="ARBA" id="ARBA00022729"/>
    </source>
</evidence>
<dbReference type="GO" id="GO:0055085">
    <property type="term" value="P:transmembrane transport"/>
    <property type="evidence" value="ECO:0007669"/>
    <property type="project" value="UniProtKB-ARBA"/>
</dbReference>
<keyword evidence="3 4" id="KW-0732">Signal</keyword>
<dbReference type="SUPFAM" id="SSF53822">
    <property type="entry name" value="Periplasmic binding protein-like I"/>
    <property type="match status" value="1"/>
</dbReference>
<evidence type="ECO:0000313" key="7">
    <source>
        <dbReference type="Proteomes" id="UP000324260"/>
    </source>
</evidence>
<feature type="signal peptide" evidence="4">
    <location>
        <begin position="1"/>
        <end position="30"/>
    </location>
</feature>
<sequence>MNIRKLTARCRQAALITACATPLAAATASADESDLTIGMSFQELNNEYFVTMQEALESAANSLGADVITTDARHDVAKQVSDVEDMIQQGIDILLLNPADSVGVETAVLAAQEAGVTTIAIDAQANGPVDGFVGSKNYDAGYKACDYLAQQLDGEGQVALLDGIPVVPILQRIEGCTAALDEYDDIEVVDKQNGRQERTHAMTVTENIIQANPDLDGLFSVNDIGALGSLIAINSSGQDIKLVSVDGHPEAVAEIQKPDSPFIATSAQYPRDMVRLGLGLGLAKYWGADTAPAEIPIDVELIDRDKATDFSW</sequence>
<reference evidence="6 7" key="1">
    <citation type="submission" date="2019-08" db="EMBL/GenBank/DDBJ databases">
        <title>Draft Genome Sequence of Halomonas eurihalina Isolated from Preserved Hide-surface.</title>
        <authorList>
            <person name="Hussain S.A."/>
            <person name="Xu A."/>
            <person name="Sarker M."/>
            <person name="Sommers C."/>
        </authorList>
    </citation>
    <scope>NUCLEOTIDE SEQUENCE [LARGE SCALE GENOMIC DNA]</scope>
    <source>
        <strain evidence="6 7">MS1</strain>
    </source>
</reference>
<accession>A0A5D9DA40</accession>
<organism evidence="6 7">
    <name type="scientific">Halomonas eurihalina</name>
    <dbReference type="NCBI Taxonomy" id="42566"/>
    <lineage>
        <taxon>Bacteria</taxon>
        <taxon>Pseudomonadati</taxon>
        <taxon>Pseudomonadota</taxon>
        <taxon>Gammaproteobacteria</taxon>
        <taxon>Oceanospirillales</taxon>
        <taxon>Halomonadaceae</taxon>
        <taxon>Halomonas</taxon>
    </lineage>
</organism>
<dbReference type="PANTHER" id="PTHR46847">
    <property type="entry name" value="D-ALLOSE-BINDING PERIPLASMIC PROTEIN-RELATED"/>
    <property type="match status" value="1"/>
</dbReference>
<dbReference type="Pfam" id="PF13407">
    <property type="entry name" value="Peripla_BP_4"/>
    <property type="match status" value="1"/>
</dbReference>
<name>A0A5D9DA40_HALER</name>
<comment type="caution">
    <text evidence="6">The sequence shown here is derived from an EMBL/GenBank/DDBJ whole genome shotgun (WGS) entry which is preliminary data.</text>
</comment>
<dbReference type="InterPro" id="IPR025997">
    <property type="entry name" value="SBP_2_dom"/>
</dbReference>
<feature type="chain" id="PRO_5022748390" evidence="4">
    <location>
        <begin position="31"/>
        <end position="312"/>
    </location>
</feature>
<dbReference type="EMBL" id="VTPU01000006">
    <property type="protein sequence ID" value="TZG40152.1"/>
    <property type="molecule type" value="Genomic_DNA"/>
</dbReference>
<feature type="domain" description="Periplasmic binding protein" evidence="5">
    <location>
        <begin position="37"/>
        <end position="277"/>
    </location>
</feature>
<dbReference type="RefSeq" id="WP_149321770.1">
    <property type="nucleotide sequence ID" value="NZ_JARWAH010000007.1"/>
</dbReference>
<dbReference type="GO" id="GO:0030246">
    <property type="term" value="F:carbohydrate binding"/>
    <property type="evidence" value="ECO:0007669"/>
    <property type="project" value="UniProtKB-ARBA"/>
</dbReference>
<dbReference type="Proteomes" id="UP000324260">
    <property type="component" value="Unassembled WGS sequence"/>
</dbReference>
<dbReference type="CDD" id="cd06321">
    <property type="entry name" value="PBP1_ABC_sugar_binding-like"/>
    <property type="match status" value="1"/>
</dbReference>
<evidence type="ECO:0000256" key="1">
    <source>
        <dbReference type="ARBA" id="ARBA00004196"/>
    </source>
</evidence>
<dbReference type="Gene3D" id="3.40.50.2300">
    <property type="match status" value="2"/>
</dbReference>
<comment type="subcellular location">
    <subcellularLocation>
        <location evidence="1">Cell envelope</location>
    </subcellularLocation>
</comment>
<dbReference type="PANTHER" id="PTHR46847:SF1">
    <property type="entry name" value="D-ALLOSE-BINDING PERIPLASMIC PROTEIN-RELATED"/>
    <property type="match status" value="1"/>
</dbReference>
<evidence type="ECO:0000259" key="5">
    <source>
        <dbReference type="Pfam" id="PF13407"/>
    </source>
</evidence>
<dbReference type="AlphaFoldDB" id="A0A5D9DA40"/>
<dbReference type="OrthoDB" id="4827464at2"/>
<evidence type="ECO:0000313" key="6">
    <source>
        <dbReference type="EMBL" id="TZG40152.1"/>
    </source>
</evidence>
<proteinExistence type="inferred from homology"/>
<evidence type="ECO:0000256" key="2">
    <source>
        <dbReference type="ARBA" id="ARBA00007639"/>
    </source>
</evidence>
<gene>
    <name evidence="6" type="ORF">FZZ93_07875</name>
</gene>